<reference evidence="4" key="1">
    <citation type="submission" date="2016-06" db="UniProtKB">
        <authorList>
            <consortium name="WormBaseParasite"/>
        </authorList>
    </citation>
    <scope>IDENTIFICATION</scope>
</reference>
<dbReference type="PANTHER" id="PTHR14920">
    <property type="entry name" value="OSMOTIC AVOIDANCE ABNORMAL PROTEIN 1/WD REPEAT MEMBRANE PROTEIN"/>
    <property type="match status" value="1"/>
</dbReference>
<dbReference type="Proteomes" id="UP000267606">
    <property type="component" value="Unassembled WGS sequence"/>
</dbReference>
<dbReference type="SUPFAM" id="SSF50978">
    <property type="entry name" value="WD40 repeat-like"/>
    <property type="match status" value="1"/>
</dbReference>
<dbReference type="InterPro" id="IPR039468">
    <property type="entry name" value="WDR19_WD40_rpt"/>
</dbReference>
<dbReference type="GO" id="GO:0060271">
    <property type="term" value="P:cilium assembly"/>
    <property type="evidence" value="ECO:0007669"/>
    <property type="project" value="TreeGrafter"/>
</dbReference>
<organism evidence="4">
    <name type="scientific">Onchocerca flexuosa</name>
    <dbReference type="NCBI Taxonomy" id="387005"/>
    <lineage>
        <taxon>Eukaryota</taxon>
        <taxon>Metazoa</taxon>
        <taxon>Ecdysozoa</taxon>
        <taxon>Nematoda</taxon>
        <taxon>Chromadorea</taxon>
        <taxon>Rhabditida</taxon>
        <taxon>Spirurina</taxon>
        <taxon>Spiruromorpha</taxon>
        <taxon>Filarioidea</taxon>
        <taxon>Onchocercidae</taxon>
        <taxon>Onchocerca</taxon>
    </lineage>
</organism>
<dbReference type="Pfam" id="PF15911">
    <property type="entry name" value="Beta-prop_WDR19_2nd"/>
    <property type="match status" value="1"/>
</dbReference>
<dbReference type="PANTHER" id="PTHR14920:SF0">
    <property type="entry name" value="WD REPEAT DOMAIN 19"/>
    <property type="match status" value="1"/>
</dbReference>
<dbReference type="AlphaFoldDB" id="A0A183HGE7"/>
<evidence type="ECO:0000313" key="4">
    <source>
        <dbReference type="WBParaSite" id="OFLC_0000655801-mRNA-1"/>
    </source>
</evidence>
<name>A0A183HGE7_9BILA</name>
<feature type="domain" description="WDR19 WD40 repeat" evidence="1">
    <location>
        <begin position="7"/>
        <end position="177"/>
    </location>
</feature>
<protein>
    <submittedName>
        <fullName evidence="4">Coatomer_WDAD domain-containing protein</fullName>
    </submittedName>
</protein>
<dbReference type="InterPro" id="IPR040379">
    <property type="entry name" value="WDR19/dyf-2"/>
</dbReference>
<proteinExistence type="predicted"/>
<sequence>MKENGFIIPDPEHANSALQDIALTDDFLIYCTNDGHLYYYSLEVEAYVNEYKHMAAITSIYPEPKGIMLCFFDERLNAYIYSPNNDELSKIPSIDSTIHLKKCLWENFSVDRDTFVVCDSDTIHVFLVSKHQIENVSVVKVGITKIPYGYIPLMLCKGIVYCQTQNGHINSMLLESHRTDTVLDGKSLNTLEKLLDQALSLRRWTYAWHICERTKIHEHWNKFAIAAAKNCDVNLAMRVFKQIGAVDIVWSLEEIQDVEETILLNAYLALILGNLDVAEQLFLQSSKPREALNVRYRFYY</sequence>
<accession>A0A183HGE7</accession>
<evidence type="ECO:0000313" key="3">
    <source>
        <dbReference type="Proteomes" id="UP000267606"/>
    </source>
</evidence>
<dbReference type="GO" id="GO:0035721">
    <property type="term" value="P:intraciliary retrograde transport"/>
    <property type="evidence" value="ECO:0007669"/>
    <property type="project" value="InterPro"/>
</dbReference>
<dbReference type="EMBL" id="UZAJ01006308">
    <property type="protein sequence ID" value="VDO46948.1"/>
    <property type="molecule type" value="Genomic_DNA"/>
</dbReference>
<dbReference type="InterPro" id="IPR036322">
    <property type="entry name" value="WD40_repeat_dom_sf"/>
</dbReference>
<dbReference type="WBParaSite" id="OFLC_0000655801-mRNA-1">
    <property type="protein sequence ID" value="OFLC_0000655801-mRNA-1"/>
    <property type="gene ID" value="OFLC_0000655801"/>
</dbReference>
<dbReference type="GO" id="GO:0005929">
    <property type="term" value="C:cilium"/>
    <property type="evidence" value="ECO:0007669"/>
    <property type="project" value="TreeGrafter"/>
</dbReference>
<keyword evidence="3" id="KW-1185">Reference proteome</keyword>
<evidence type="ECO:0000313" key="2">
    <source>
        <dbReference type="EMBL" id="VDO46948.1"/>
    </source>
</evidence>
<gene>
    <name evidence="2" type="ORF">OFLC_LOCUS6563</name>
</gene>
<dbReference type="STRING" id="387005.A0A183HGE7"/>
<dbReference type="GO" id="GO:0030991">
    <property type="term" value="C:intraciliary transport particle A"/>
    <property type="evidence" value="ECO:0007669"/>
    <property type="project" value="TreeGrafter"/>
</dbReference>
<evidence type="ECO:0000259" key="1">
    <source>
        <dbReference type="Pfam" id="PF15911"/>
    </source>
</evidence>
<reference evidence="2 3" key="2">
    <citation type="submission" date="2018-11" db="EMBL/GenBank/DDBJ databases">
        <authorList>
            <consortium name="Pathogen Informatics"/>
        </authorList>
    </citation>
    <scope>NUCLEOTIDE SEQUENCE [LARGE SCALE GENOMIC DNA]</scope>
</reference>